<dbReference type="GO" id="GO:0006271">
    <property type="term" value="P:DNA strand elongation involved in DNA replication"/>
    <property type="evidence" value="ECO:0007669"/>
    <property type="project" value="TreeGrafter"/>
</dbReference>
<keyword evidence="4 10" id="KW-0963">Cytoplasm</keyword>
<dbReference type="NCBIfam" id="TIGR00663">
    <property type="entry name" value="dnan"/>
    <property type="match status" value="1"/>
</dbReference>
<dbReference type="GO" id="GO:0003677">
    <property type="term" value="F:DNA binding"/>
    <property type="evidence" value="ECO:0007669"/>
    <property type="project" value="UniProtKB-UniRule"/>
</dbReference>
<evidence type="ECO:0000313" key="14">
    <source>
        <dbReference type="EMBL" id="RDV81798.1"/>
    </source>
</evidence>
<dbReference type="PIRSF" id="PIRSF000804">
    <property type="entry name" value="DNA_pol_III_b"/>
    <property type="match status" value="1"/>
</dbReference>
<dbReference type="SMART" id="SM00480">
    <property type="entry name" value="POL3Bc"/>
    <property type="match status" value="1"/>
</dbReference>
<dbReference type="PANTHER" id="PTHR30478:SF0">
    <property type="entry name" value="BETA SLIDING CLAMP"/>
    <property type="match status" value="1"/>
</dbReference>
<reference evidence="14 15" key="1">
    <citation type="submission" date="2018-08" db="EMBL/GenBank/DDBJ databases">
        <title>Form III RuBisCO-mediated autotrophy in Thermodesulfobium bacteria.</title>
        <authorList>
            <person name="Toshchakov S.V."/>
            <person name="Kublanov I.V."/>
            <person name="Frolov E."/>
            <person name="Bonch-Osmolovskaya E.A."/>
            <person name="Tourova T.P."/>
            <person name="Chernych N.A."/>
            <person name="Lebedinsky A.V."/>
        </authorList>
    </citation>
    <scope>NUCLEOTIDE SEQUENCE [LARGE SCALE GENOMIC DNA]</scope>
    <source>
        <strain evidence="14 15">SR</strain>
    </source>
</reference>
<evidence type="ECO:0000256" key="8">
    <source>
        <dbReference type="ARBA" id="ARBA00022932"/>
    </source>
</evidence>
<dbReference type="GO" id="GO:0005737">
    <property type="term" value="C:cytoplasm"/>
    <property type="evidence" value="ECO:0007669"/>
    <property type="project" value="UniProtKB-SubCell"/>
</dbReference>
<keyword evidence="5 10" id="KW-0808">Transferase</keyword>
<proteinExistence type="inferred from homology"/>
<keyword evidence="7 10" id="KW-0235">DNA replication</keyword>
<evidence type="ECO:0000256" key="7">
    <source>
        <dbReference type="ARBA" id="ARBA00022705"/>
    </source>
</evidence>
<comment type="caution">
    <text evidence="14">The sequence shown here is derived from an EMBL/GenBank/DDBJ whole genome shotgun (WGS) entry which is preliminary data.</text>
</comment>
<comment type="subunit">
    <text evidence="10">Forms a ring-shaped head-to-tail homodimer around DNA.</text>
</comment>
<evidence type="ECO:0000259" key="12">
    <source>
        <dbReference type="Pfam" id="PF02767"/>
    </source>
</evidence>
<evidence type="ECO:0000256" key="6">
    <source>
        <dbReference type="ARBA" id="ARBA00022695"/>
    </source>
</evidence>
<dbReference type="Proteomes" id="UP000256329">
    <property type="component" value="Unassembled WGS sequence"/>
</dbReference>
<evidence type="ECO:0000256" key="4">
    <source>
        <dbReference type="ARBA" id="ARBA00022490"/>
    </source>
</evidence>
<evidence type="ECO:0000259" key="13">
    <source>
        <dbReference type="Pfam" id="PF02768"/>
    </source>
</evidence>
<dbReference type="Pfam" id="PF02768">
    <property type="entry name" value="DNA_pol3_beta_3"/>
    <property type="match status" value="1"/>
</dbReference>
<dbReference type="SUPFAM" id="SSF55979">
    <property type="entry name" value="DNA clamp"/>
    <property type="match status" value="3"/>
</dbReference>
<dbReference type="GO" id="GO:0003887">
    <property type="term" value="F:DNA-directed DNA polymerase activity"/>
    <property type="evidence" value="ECO:0007669"/>
    <property type="project" value="UniProtKB-UniRule"/>
</dbReference>
<evidence type="ECO:0000256" key="1">
    <source>
        <dbReference type="ARBA" id="ARBA00004496"/>
    </source>
</evidence>
<dbReference type="InterPro" id="IPR046938">
    <property type="entry name" value="DNA_clamp_sf"/>
</dbReference>
<keyword evidence="9" id="KW-0238">DNA-binding</keyword>
<keyword evidence="15" id="KW-1185">Reference proteome</keyword>
<dbReference type="GO" id="GO:0009360">
    <property type="term" value="C:DNA polymerase III complex"/>
    <property type="evidence" value="ECO:0007669"/>
    <property type="project" value="InterPro"/>
</dbReference>
<dbReference type="CDD" id="cd00140">
    <property type="entry name" value="beta_clamp"/>
    <property type="match status" value="1"/>
</dbReference>
<evidence type="ECO:0000256" key="5">
    <source>
        <dbReference type="ARBA" id="ARBA00022679"/>
    </source>
</evidence>
<comment type="subcellular location">
    <subcellularLocation>
        <location evidence="1 10">Cytoplasm</location>
    </subcellularLocation>
</comment>
<dbReference type="InterPro" id="IPR022635">
    <property type="entry name" value="DNA_polIII_beta_C"/>
</dbReference>
<evidence type="ECO:0000256" key="10">
    <source>
        <dbReference type="PIRNR" id="PIRNR000804"/>
    </source>
</evidence>
<protein>
    <recommendedName>
        <fullName evidence="3 10">Beta sliding clamp</fullName>
    </recommendedName>
</protein>
<dbReference type="Pfam" id="PF00712">
    <property type="entry name" value="DNA_pol3_beta"/>
    <property type="match status" value="1"/>
</dbReference>
<dbReference type="GO" id="GO:0008408">
    <property type="term" value="F:3'-5' exonuclease activity"/>
    <property type="evidence" value="ECO:0007669"/>
    <property type="project" value="InterPro"/>
</dbReference>
<dbReference type="InterPro" id="IPR022637">
    <property type="entry name" value="DNA_polIII_beta_cen"/>
</dbReference>
<evidence type="ECO:0000313" key="15">
    <source>
        <dbReference type="Proteomes" id="UP000256329"/>
    </source>
</evidence>
<comment type="function">
    <text evidence="10">Confers DNA tethering and processivity to DNA polymerases and other proteins. Acts as a clamp, forming a ring around DNA (a reaction catalyzed by the clamp-loading complex) which diffuses in an ATP-independent manner freely and bidirectionally along dsDNA. Initially characterized for its ability to contact the catalytic subunit of DNA polymerase III (Pol III), a complex, multichain enzyme responsible for most of the replicative synthesis in bacteria; Pol III exhibits 3'-5' exonuclease proofreading activity. The beta chain is required for initiation of replication as well as for processivity of DNA replication.</text>
</comment>
<sequence length="371" mass="40783">MQLIMSQEDLERVLSVCLRCIPSKPSMPQLAGILFRKEGDKLTATATDLDVQVTVQLPRVNLEEEGELWLPAKETFDLVRRLPEDSPVELRQAGSNQVLLSYPGGEARLTGMDPREFPLMEQSAEEVLEFPGEGLLDALRCVLYAAAADDLRPVFTGVEFSFTPGAPLTLAATDGHRLAVFRPGEEPKPESRVVPAQHLKEVLVLGRLLGGDPREVRLGRTTASFYWEEVELQSRLIEGKFPDWQQALPKDPPATSLTSTVGALLSCLERARVIARASASGVPAVFLVKEGEGVRLEARSEAGEFREHVDGWAEGEDLTLAFNADYLMEALRVLDREAEVLVFLYGPMAPATITSAGRPEYLALVLPLRLV</sequence>
<dbReference type="AlphaFoldDB" id="A0A3D8P439"/>
<dbReference type="Pfam" id="PF02767">
    <property type="entry name" value="DNA_pol3_beta_2"/>
    <property type="match status" value="1"/>
</dbReference>
<dbReference type="RefSeq" id="WP_115793127.1">
    <property type="nucleotide sequence ID" value="NZ_QSLN01000015.1"/>
</dbReference>
<feature type="domain" description="DNA polymerase III beta sliding clamp N-terminal" evidence="11">
    <location>
        <begin position="1"/>
        <end position="120"/>
    </location>
</feature>
<keyword evidence="8 10" id="KW-0239">DNA-directed DNA polymerase</keyword>
<comment type="similarity">
    <text evidence="2 10">Belongs to the beta sliding clamp family.</text>
</comment>
<dbReference type="InterPro" id="IPR001001">
    <property type="entry name" value="DNA_polIII_beta"/>
</dbReference>
<evidence type="ECO:0000256" key="3">
    <source>
        <dbReference type="ARBA" id="ARBA00021035"/>
    </source>
</evidence>
<evidence type="ECO:0000259" key="11">
    <source>
        <dbReference type="Pfam" id="PF00712"/>
    </source>
</evidence>
<dbReference type="OrthoDB" id="8421503at2"/>
<feature type="domain" description="DNA polymerase III beta sliding clamp central" evidence="12">
    <location>
        <begin position="136"/>
        <end position="243"/>
    </location>
</feature>
<dbReference type="Gene3D" id="3.10.150.10">
    <property type="entry name" value="DNA Polymerase III, subunit A, domain 2"/>
    <property type="match status" value="1"/>
</dbReference>
<gene>
    <name evidence="14" type="primary">dnaN</name>
    <name evidence="14" type="ORF">DXX99_08845</name>
</gene>
<accession>A0A3D8P439</accession>
<dbReference type="PANTHER" id="PTHR30478">
    <property type="entry name" value="DNA POLYMERASE III SUBUNIT BETA"/>
    <property type="match status" value="1"/>
</dbReference>
<dbReference type="InterPro" id="IPR022634">
    <property type="entry name" value="DNA_polIII_beta_N"/>
</dbReference>
<keyword evidence="6 10" id="KW-0548">Nucleotidyltransferase</keyword>
<name>A0A3D8P439_9THEO</name>
<organism evidence="14 15">
    <name type="scientific">Ammonifex thiophilus</name>
    <dbReference type="NCBI Taxonomy" id="444093"/>
    <lineage>
        <taxon>Bacteria</taxon>
        <taxon>Bacillati</taxon>
        <taxon>Bacillota</taxon>
        <taxon>Clostridia</taxon>
        <taxon>Thermoanaerobacterales</taxon>
        <taxon>Thermoanaerobacteraceae</taxon>
        <taxon>Ammonifex</taxon>
    </lineage>
</organism>
<feature type="domain" description="DNA polymerase III beta sliding clamp C-terminal" evidence="13">
    <location>
        <begin position="246"/>
        <end position="369"/>
    </location>
</feature>
<dbReference type="Gene3D" id="3.70.10.10">
    <property type="match status" value="1"/>
</dbReference>
<evidence type="ECO:0000256" key="9">
    <source>
        <dbReference type="ARBA" id="ARBA00023125"/>
    </source>
</evidence>
<evidence type="ECO:0000256" key="2">
    <source>
        <dbReference type="ARBA" id="ARBA00010752"/>
    </source>
</evidence>
<dbReference type="EMBL" id="QSLN01000015">
    <property type="protein sequence ID" value="RDV81798.1"/>
    <property type="molecule type" value="Genomic_DNA"/>
</dbReference>